<feature type="compositionally biased region" description="Polar residues" evidence="1">
    <location>
        <begin position="47"/>
        <end position="62"/>
    </location>
</feature>
<organism evidence="2 3">
    <name type="scientific">Oncorhynchus mykiss</name>
    <name type="common">Rainbow trout</name>
    <name type="synonym">Salmo gairdneri</name>
    <dbReference type="NCBI Taxonomy" id="8022"/>
    <lineage>
        <taxon>Eukaryota</taxon>
        <taxon>Metazoa</taxon>
        <taxon>Chordata</taxon>
        <taxon>Craniata</taxon>
        <taxon>Vertebrata</taxon>
        <taxon>Euteleostomi</taxon>
        <taxon>Actinopterygii</taxon>
        <taxon>Neopterygii</taxon>
        <taxon>Teleostei</taxon>
        <taxon>Protacanthopterygii</taxon>
        <taxon>Salmoniformes</taxon>
        <taxon>Salmonidae</taxon>
        <taxon>Salmoninae</taxon>
        <taxon>Oncorhynchus</taxon>
    </lineage>
</organism>
<reference evidence="2" key="1">
    <citation type="journal article" date="2014" name="Nat. Commun.">
        <title>The rainbow trout genome provides novel insights into evolution after whole-genome duplication in vertebrates.</title>
        <authorList>
            <person name="Berthelot C."/>
            <person name="Brunet F."/>
            <person name="Chalopin D."/>
            <person name="Juanchich A."/>
            <person name="Bernard M."/>
            <person name="Noel B."/>
            <person name="Bento P."/>
            <person name="Da Silva C."/>
            <person name="Labadie K."/>
            <person name="Alberti A."/>
            <person name="Aury J.M."/>
            <person name="Louis A."/>
            <person name="Dehais P."/>
            <person name="Bardou P."/>
            <person name="Montfort J."/>
            <person name="Klopp C."/>
            <person name="Cabau C."/>
            <person name="Gaspin C."/>
            <person name="Thorgaard G.H."/>
            <person name="Boussaha M."/>
            <person name="Quillet E."/>
            <person name="Guyomard R."/>
            <person name="Galiana D."/>
            <person name="Bobe J."/>
            <person name="Volff J.N."/>
            <person name="Genet C."/>
            <person name="Wincker P."/>
            <person name="Jaillon O."/>
            <person name="Roest Crollius H."/>
            <person name="Guiguen Y."/>
        </authorList>
    </citation>
    <scope>NUCLEOTIDE SEQUENCE [LARGE SCALE GENOMIC DNA]</scope>
</reference>
<dbReference type="AlphaFoldDB" id="A0A060W726"/>
<protein>
    <submittedName>
        <fullName evidence="2">Uncharacterized protein</fullName>
    </submittedName>
</protein>
<sequence length="111" mass="12256">MSSVCQGSSELTLYFLYRCATEDAKRMAIKEEQVDPEYENCGGASQDAKQSTSYCNISSTKETGMPSKDQATAMSHMPYDQWMTQSFADQIPDISCNSSNVPQPQLGAETF</sequence>
<name>A0A060W726_ONCMY</name>
<dbReference type="STRING" id="8022.A0A060W726"/>
<evidence type="ECO:0000313" key="3">
    <source>
        <dbReference type="Proteomes" id="UP000193380"/>
    </source>
</evidence>
<evidence type="ECO:0000313" key="2">
    <source>
        <dbReference type="EMBL" id="CDQ60355.1"/>
    </source>
</evidence>
<dbReference type="EMBL" id="FR904347">
    <property type="protein sequence ID" value="CDQ60355.1"/>
    <property type="molecule type" value="Genomic_DNA"/>
</dbReference>
<dbReference type="PaxDb" id="8022-A0A060W726"/>
<reference evidence="2" key="2">
    <citation type="submission" date="2014-03" db="EMBL/GenBank/DDBJ databases">
        <authorList>
            <person name="Genoscope - CEA"/>
        </authorList>
    </citation>
    <scope>NUCLEOTIDE SEQUENCE</scope>
</reference>
<proteinExistence type="predicted"/>
<accession>A0A060W726</accession>
<gene>
    <name evidence="2" type="ORF">GSONMT00081652001</name>
</gene>
<dbReference type="Proteomes" id="UP000193380">
    <property type="component" value="Unassembled WGS sequence"/>
</dbReference>
<evidence type="ECO:0000256" key="1">
    <source>
        <dbReference type="SAM" id="MobiDB-lite"/>
    </source>
</evidence>
<feature type="region of interest" description="Disordered" evidence="1">
    <location>
        <begin position="38"/>
        <end position="72"/>
    </location>
</feature>